<name>A0A2P5ACX1_PARAD</name>
<accession>A0A2P5ACX1</accession>
<comment type="similarity">
    <text evidence="1">Belongs to the PPR family. P subfamily.</text>
</comment>
<feature type="repeat" description="PPR" evidence="3">
    <location>
        <begin position="312"/>
        <end position="346"/>
    </location>
</feature>
<dbReference type="GO" id="GO:0005739">
    <property type="term" value="C:mitochondrion"/>
    <property type="evidence" value="ECO:0007669"/>
    <property type="project" value="TreeGrafter"/>
</dbReference>
<evidence type="ECO:0000256" key="1">
    <source>
        <dbReference type="ARBA" id="ARBA00007626"/>
    </source>
</evidence>
<dbReference type="STRING" id="3476.A0A2P5ACX1"/>
<feature type="domain" description="PROP1-like PPR" evidence="5">
    <location>
        <begin position="246"/>
        <end position="406"/>
    </location>
</feature>
<evidence type="ECO:0000313" key="6">
    <source>
        <dbReference type="EMBL" id="PON34387.1"/>
    </source>
</evidence>
<dbReference type="Proteomes" id="UP000237105">
    <property type="component" value="Unassembled WGS sequence"/>
</dbReference>
<dbReference type="PANTHER" id="PTHR45717:SF15">
    <property type="entry name" value="AGL218WP"/>
    <property type="match status" value="1"/>
</dbReference>
<dbReference type="AlphaFoldDB" id="A0A2P5ACX1"/>
<proteinExistence type="inferred from homology"/>
<dbReference type="InterPro" id="IPR033443">
    <property type="entry name" value="PROP1-like_PPR_dom"/>
</dbReference>
<reference evidence="7" key="1">
    <citation type="submission" date="2016-06" db="EMBL/GenBank/DDBJ databases">
        <title>Parallel loss of symbiosis genes in relatives of nitrogen-fixing non-legume Parasponia.</title>
        <authorList>
            <person name="Van Velzen R."/>
            <person name="Holmer R."/>
            <person name="Bu F."/>
            <person name="Rutten L."/>
            <person name="Van Zeijl A."/>
            <person name="Liu W."/>
            <person name="Santuari L."/>
            <person name="Cao Q."/>
            <person name="Sharma T."/>
            <person name="Shen D."/>
            <person name="Roswanjaya Y."/>
            <person name="Wardhani T."/>
            <person name="Kalhor M.S."/>
            <person name="Jansen J."/>
            <person name="Van den Hoogen J."/>
            <person name="Gungor B."/>
            <person name="Hartog M."/>
            <person name="Hontelez J."/>
            <person name="Verver J."/>
            <person name="Yang W.-C."/>
            <person name="Schijlen E."/>
            <person name="Repin R."/>
            <person name="Schilthuizen M."/>
            <person name="Schranz E."/>
            <person name="Heidstra R."/>
            <person name="Miyata K."/>
            <person name="Fedorova E."/>
            <person name="Kohlen W."/>
            <person name="Bisseling T."/>
            <person name="Smit S."/>
            <person name="Geurts R."/>
        </authorList>
    </citation>
    <scope>NUCLEOTIDE SEQUENCE [LARGE SCALE GENOMIC DNA]</scope>
    <source>
        <strain evidence="7">cv. WU1-14</strain>
    </source>
</reference>
<dbReference type="GO" id="GO:0003729">
    <property type="term" value="F:mRNA binding"/>
    <property type="evidence" value="ECO:0007669"/>
    <property type="project" value="UniProtKB-ARBA"/>
</dbReference>
<feature type="region of interest" description="Disordered" evidence="4">
    <location>
        <begin position="92"/>
        <end position="140"/>
    </location>
</feature>
<dbReference type="NCBIfam" id="TIGR00756">
    <property type="entry name" value="PPR"/>
    <property type="match status" value="1"/>
</dbReference>
<evidence type="ECO:0000256" key="4">
    <source>
        <dbReference type="SAM" id="MobiDB-lite"/>
    </source>
</evidence>
<dbReference type="Pfam" id="PF17177">
    <property type="entry name" value="PPR_long"/>
    <property type="match status" value="1"/>
</dbReference>
<keyword evidence="7" id="KW-1185">Reference proteome</keyword>
<gene>
    <name evidence="6" type="ORF">PanWU01x14_344760</name>
</gene>
<feature type="repeat" description="PPR" evidence="3">
    <location>
        <begin position="449"/>
        <end position="483"/>
    </location>
</feature>
<dbReference type="EMBL" id="JXTB01000662">
    <property type="protein sequence ID" value="PON34387.1"/>
    <property type="molecule type" value="Genomic_DNA"/>
</dbReference>
<dbReference type="InterPro" id="IPR011990">
    <property type="entry name" value="TPR-like_helical_dom_sf"/>
</dbReference>
<evidence type="ECO:0000313" key="7">
    <source>
        <dbReference type="Proteomes" id="UP000237105"/>
    </source>
</evidence>
<dbReference type="Gene3D" id="1.25.40.10">
    <property type="entry name" value="Tetratricopeptide repeat domain"/>
    <property type="match status" value="2"/>
</dbReference>
<dbReference type="OrthoDB" id="1890565at2759"/>
<comment type="caution">
    <text evidence="6">The sequence shown here is derived from an EMBL/GenBank/DDBJ whole genome shotgun (WGS) entry which is preliminary data.</text>
</comment>
<evidence type="ECO:0000256" key="2">
    <source>
        <dbReference type="ARBA" id="ARBA00022737"/>
    </source>
</evidence>
<evidence type="ECO:0000259" key="5">
    <source>
        <dbReference type="Pfam" id="PF17177"/>
    </source>
</evidence>
<dbReference type="InterPro" id="IPR002885">
    <property type="entry name" value="PPR_rpt"/>
</dbReference>
<dbReference type="PANTHER" id="PTHR45717">
    <property type="entry name" value="OS12G0527900 PROTEIN"/>
    <property type="match status" value="1"/>
</dbReference>
<dbReference type="Pfam" id="PF01535">
    <property type="entry name" value="PPR"/>
    <property type="match status" value="2"/>
</dbReference>
<organism evidence="6 7">
    <name type="scientific">Parasponia andersonii</name>
    <name type="common">Sponia andersonii</name>
    <dbReference type="NCBI Taxonomy" id="3476"/>
    <lineage>
        <taxon>Eukaryota</taxon>
        <taxon>Viridiplantae</taxon>
        <taxon>Streptophyta</taxon>
        <taxon>Embryophyta</taxon>
        <taxon>Tracheophyta</taxon>
        <taxon>Spermatophyta</taxon>
        <taxon>Magnoliopsida</taxon>
        <taxon>eudicotyledons</taxon>
        <taxon>Gunneridae</taxon>
        <taxon>Pentapetalae</taxon>
        <taxon>rosids</taxon>
        <taxon>fabids</taxon>
        <taxon>Rosales</taxon>
        <taxon>Cannabaceae</taxon>
        <taxon>Parasponia</taxon>
    </lineage>
</organism>
<sequence>MRALRRLSLFLRKNGFKIGTSQANFSDLELPITYIRDQGSIFDSPLLISEKCLCFKRFYCRKTGYANVFLVKRHFSSEVGLEDSVKLVRDTTLEDENENESVSEPSFSVGGGDCGDDEPSRNEMELSETETDPSEKTPMEKRATSALFEAIVNFPGIAVHAALDKWVAEGNELSREEVFLVMINFRKSRMYERALQFSEWLEASDLFEFDKRNYASHLDLIAKVRGLKKAADYLERIPDSNRGELVYRTLLANCVRANNMKKAENVFEKMKDFGFPMSTFSYNQLLILYKRHNRNKFEDLISVMEKENVKPSIFTYKLLIDTRGQLNNITGMEQVLETMKAEGVEPDTQIRFVLARNYISCGLIDKAEAVLKEMEGRELRENRQVCKSLLVLYAELGKADDVERVWKVCKSNLQFGECMAAITAWGKLNRIEEAEAVFDMILKTWKIPSSTHYTLLLKVYAENKLIAKVNDLLKRMADSGCRIGPLSWNAVVKLYVEAGEVEKAASILTKFSQENRKKPLLSTYMAIFKEYAKRGDIHNSENIFDRIRQAGYTVQRLHFQTVLQAYLNAKAPAYGMRERMKAYKVFPNNDLLQQLRQTDAFRKTAASYLVDGGI</sequence>
<keyword evidence="2" id="KW-0677">Repeat</keyword>
<evidence type="ECO:0000256" key="3">
    <source>
        <dbReference type="PROSITE-ProRule" id="PRU00708"/>
    </source>
</evidence>
<protein>
    <submittedName>
        <fullName evidence="6">Tetratricopeptide-like helical domain containing protein</fullName>
    </submittedName>
</protein>
<feature type="repeat" description="PPR" evidence="3">
    <location>
        <begin position="243"/>
        <end position="277"/>
    </location>
</feature>
<dbReference type="PROSITE" id="PS51375">
    <property type="entry name" value="PPR"/>
    <property type="match status" value="3"/>
</dbReference>